<keyword evidence="2" id="KW-1185">Reference proteome</keyword>
<dbReference type="Proteomes" id="UP000016936">
    <property type="component" value="Unassembled WGS sequence"/>
</dbReference>
<reference evidence="2" key="2">
    <citation type="journal article" date="2013" name="PLoS Genet.">
        <title>Comparative genome structure, secondary metabolite, and effector coding capacity across Cochliobolus pathogens.</title>
        <authorList>
            <person name="Condon B.J."/>
            <person name="Leng Y."/>
            <person name="Wu D."/>
            <person name="Bushley K.E."/>
            <person name="Ohm R.A."/>
            <person name="Otillar R."/>
            <person name="Martin J."/>
            <person name="Schackwitz W."/>
            <person name="Grimwood J."/>
            <person name="MohdZainudin N."/>
            <person name="Xue C."/>
            <person name="Wang R."/>
            <person name="Manning V.A."/>
            <person name="Dhillon B."/>
            <person name="Tu Z.J."/>
            <person name="Steffenson B.J."/>
            <person name="Salamov A."/>
            <person name="Sun H."/>
            <person name="Lowry S."/>
            <person name="LaButti K."/>
            <person name="Han J."/>
            <person name="Copeland A."/>
            <person name="Lindquist E."/>
            <person name="Barry K."/>
            <person name="Schmutz J."/>
            <person name="Baker S.E."/>
            <person name="Ciuffetti L.M."/>
            <person name="Grigoriev I.V."/>
            <person name="Zhong S."/>
            <person name="Turgeon B.G."/>
        </authorList>
    </citation>
    <scope>NUCLEOTIDE SEQUENCE [LARGE SCALE GENOMIC DNA]</scope>
    <source>
        <strain evidence="2">C5 / ATCC 48332 / race O</strain>
    </source>
</reference>
<reference evidence="1 2" key="1">
    <citation type="journal article" date="2012" name="PLoS Pathog.">
        <title>Diverse lifestyles and strategies of plant pathogenesis encoded in the genomes of eighteen Dothideomycetes fungi.</title>
        <authorList>
            <person name="Ohm R.A."/>
            <person name="Feau N."/>
            <person name="Henrissat B."/>
            <person name="Schoch C.L."/>
            <person name="Horwitz B.A."/>
            <person name="Barry K.W."/>
            <person name="Condon B.J."/>
            <person name="Copeland A.C."/>
            <person name="Dhillon B."/>
            <person name="Glaser F."/>
            <person name="Hesse C.N."/>
            <person name="Kosti I."/>
            <person name="LaButti K."/>
            <person name="Lindquist E.A."/>
            <person name="Lucas S."/>
            <person name="Salamov A.A."/>
            <person name="Bradshaw R.E."/>
            <person name="Ciuffetti L."/>
            <person name="Hamelin R.C."/>
            <person name="Kema G.H.J."/>
            <person name="Lawrence C."/>
            <person name="Scott J.A."/>
            <person name="Spatafora J.W."/>
            <person name="Turgeon B.G."/>
            <person name="de Wit P.J.G.M."/>
            <person name="Zhong S."/>
            <person name="Goodwin S.B."/>
            <person name="Grigoriev I.V."/>
        </authorList>
    </citation>
    <scope>NUCLEOTIDE SEQUENCE [LARGE SCALE GENOMIC DNA]</scope>
    <source>
        <strain evidence="2">C5 / ATCC 48332 / race O</strain>
    </source>
</reference>
<dbReference type="STRING" id="701091.M2VB71"/>
<protein>
    <submittedName>
        <fullName evidence="1">Uncharacterized protein</fullName>
    </submittedName>
</protein>
<proteinExistence type="predicted"/>
<organism evidence="1 2">
    <name type="scientific">Cochliobolus heterostrophus (strain C5 / ATCC 48332 / race O)</name>
    <name type="common">Southern corn leaf blight fungus</name>
    <name type="synonym">Bipolaris maydis</name>
    <dbReference type="NCBI Taxonomy" id="701091"/>
    <lineage>
        <taxon>Eukaryota</taxon>
        <taxon>Fungi</taxon>
        <taxon>Dikarya</taxon>
        <taxon>Ascomycota</taxon>
        <taxon>Pezizomycotina</taxon>
        <taxon>Dothideomycetes</taxon>
        <taxon>Pleosporomycetidae</taxon>
        <taxon>Pleosporales</taxon>
        <taxon>Pleosporineae</taxon>
        <taxon>Pleosporaceae</taxon>
        <taxon>Bipolaris</taxon>
    </lineage>
</organism>
<gene>
    <name evidence="1" type="ORF">COCHEDRAFT_1208805</name>
</gene>
<name>M2VB71_COCH5</name>
<dbReference type="EMBL" id="KB445569">
    <property type="protein sequence ID" value="EMD96923.1"/>
    <property type="molecule type" value="Genomic_DNA"/>
</dbReference>
<dbReference type="HOGENOM" id="CLU_3124911_0_0_1"/>
<evidence type="ECO:0000313" key="2">
    <source>
        <dbReference type="Proteomes" id="UP000016936"/>
    </source>
</evidence>
<dbReference type="AlphaFoldDB" id="M2VB71"/>
<sequence>MTSTDKNIVLITGDILLGSRSASKGEKAVQDLQSQNLPGTVELTQIDVSK</sequence>
<evidence type="ECO:0000313" key="1">
    <source>
        <dbReference type="EMBL" id="EMD96923.1"/>
    </source>
</evidence>
<accession>M2VB71</accession>